<name>A0AAN7UJQ2_9PEZI</name>
<evidence type="ECO:0000313" key="2">
    <source>
        <dbReference type="Proteomes" id="UP001305414"/>
    </source>
</evidence>
<sequence length="113" mass="12707">MDINSQIAVNGLSIGTRTSLIASFGWFLGSRRFLEAAFELEASPQQCIGIEKRHSLTSRVQVRQWRYMIVVQRCGGTRCRRDGTSLTTLPGLGSARWIGYGRRYLRSPGGRAW</sequence>
<dbReference type="Proteomes" id="UP001305414">
    <property type="component" value="Unassembled WGS sequence"/>
</dbReference>
<organism evidence="1 2">
    <name type="scientific">Xylaria bambusicola</name>
    <dbReference type="NCBI Taxonomy" id="326684"/>
    <lineage>
        <taxon>Eukaryota</taxon>
        <taxon>Fungi</taxon>
        <taxon>Dikarya</taxon>
        <taxon>Ascomycota</taxon>
        <taxon>Pezizomycotina</taxon>
        <taxon>Sordariomycetes</taxon>
        <taxon>Xylariomycetidae</taxon>
        <taxon>Xylariales</taxon>
        <taxon>Xylariaceae</taxon>
        <taxon>Xylaria</taxon>
    </lineage>
</organism>
<comment type="caution">
    <text evidence="1">The sequence shown here is derived from an EMBL/GenBank/DDBJ whole genome shotgun (WGS) entry which is preliminary data.</text>
</comment>
<dbReference type="AlphaFoldDB" id="A0AAN7UJQ2"/>
<proteinExistence type="predicted"/>
<accession>A0AAN7UJQ2</accession>
<reference evidence="1 2" key="1">
    <citation type="submission" date="2023-10" db="EMBL/GenBank/DDBJ databases">
        <title>Draft genome sequence of Xylaria bambusicola isolate GMP-LS, the root and basal stem rot pathogen of sugarcane in Indonesia.</title>
        <authorList>
            <person name="Selvaraj P."/>
            <person name="Muralishankar V."/>
            <person name="Muruganantham S."/>
            <person name="Sp S."/>
            <person name="Haryani S."/>
            <person name="Lau K.J.X."/>
            <person name="Naqvi N.I."/>
        </authorList>
    </citation>
    <scope>NUCLEOTIDE SEQUENCE [LARGE SCALE GENOMIC DNA]</scope>
    <source>
        <strain evidence="1">GMP-LS</strain>
    </source>
</reference>
<keyword evidence="2" id="KW-1185">Reference proteome</keyword>
<gene>
    <name evidence="1" type="ORF">RRF57_009488</name>
</gene>
<protein>
    <submittedName>
        <fullName evidence="1">Uncharacterized protein</fullName>
    </submittedName>
</protein>
<dbReference type="EMBL" id="JAWHQM010000035">
    <property type="protein sequence ID" value="KAK5633775.1"/>
    <property type="molecule type" value="Genomic_DNA"/>
</dbReference>
<evidence type="ECO:0000313" key="1">
    <source>
        <dbReference type="EMBL" id="KAK5633775.1"/>
    </source>
</evidence>